<dbReference type="AlphaFoldDB" id="A0A846XCC5"/>
<dbReference type="InterPro" id="IPR036182">
    <property type="entry name" value="PCuAC_sf"/>
</dbReference>
<gene>
    <name evidence="2" type="ORF">HGA13_04295</name>
</gene>
<organism evidence="2 3">
    <name type="scientific">Nocardia speluncae</name>
    <dbReference type="NCBI Taxonomy" id="419477"/>
    <lineage>
        <taxon>Bacteria</taxon>
        <taxon>Bacillati</taxon>
        <taxon>Actinomycetota</taxon>
        <taxon>Actinomycetes</taxon>
        <taxon>Mycobacteriales</taxon>
        <taxon>Nocardiaceae</taxon>
        <taxon>Nocardia</taxon>
    </lineage>
</organism>
<dbReference type="Proteomes" id="UP000565715">
    <property type="component" value="Unassembled WGS sequence"/>
</dbReference>
<comment type="caution">
    <text evidence="2">The sequence shown here is derived from an EMBL/GenBank/DDBJ whole genome shotgun (WGS) entry which is preliminary data.</text>
</comment>
<evidence type="ECO:0000313" key="3">
    <source>
        <dbReference type="Proteomes" id="UP000565715"/>
    </source>
</evidence>
<dbReference type="Pfam" id="PF04314">
    <property type="entry name" value="PCuAC"/>
    <property type="match status" value="1"/>
</dbReference>
<evidence type="ECO:0008006" key="4">
    <source>
        <dbReference type="Google" id="ProtNLM"/>
    </source>
</evidence>
<reference evidence="2 3" key="1">
    <citation type="submission" date="2020-04" db="EMBL/GenBank/DDBJ databases">
        <title>MicrobeNet Type strains.</title>
        <authorList>
            <person name="Nicholson A.C."/>
        </authorList>
    </citation>
    <scope>NUCLEOTIDE SEQUENCE [LARGE SCALE GENOMIC DNA]</scope>
    <source>
        <strain evidence="2 3">DSM 45078</strain>
    </source>
</reference>
<sequence>MGMRVGVGTANTRPTSTVRDDRPPPRKSAWWMAAVSAAALLVTGCSAGQQAQTSGQEPAINGTNGSVGAIDLENVYLQAEVADQPTPIYTDIRLAFTAVNTSWTESDRLTGIASPAAESVQIEGPVSALELRPQTGLAAGEPIQNLDPSAAPDQPITVTVTMKSAGASPGLTYPFDFTFEKAGTVQLPVPLDVRAPSESPTVQSPPAPR</sequence>
<evidence type="ECO:0000313" key="2">
    <source>
        <dbReference type="EMBL" id="NKY32293.1"/>
    </source>
</evidence>
<dbReference type="Gene3D" id="2.60.40.1890">
    <property type="entry name" value="PCu(A)C copper chaperone"/>
    <property type="match status" value="1"/>
</dbReference>
<protein>
    <recommendedName>
        <fullName evidence="4">Lipoprotein LpqE</fullName>
    </recommendedName>
</protein>
<name>A0A846XCC5_9NOCA</name>
<proteinExistence type="predicted"/>
<dbReference type="EMBL" id="JAAXOO010000001">
    <property type="protein sequence ID" value="NKY32293.1"/>
    <property type="molecule type" value="Genomic_DNA"/>
</dbReference>
<evidence type="ECO:0000256" key="1">
    <source>
        <dbReference type="SAM" id="MobiDB-lite"/>
    </source>
</evidence>
<feature type="region of interest" description="Disordered" evidence="1">
    <location>
        <begin position="1"/>
        <end position="27"/>
    </location>
</feature>
<dbReference type="RefSeq" id="WP_157112610.1">
    <property type="nucleotide sequence ID" value="NZ_JAAXOO010000001.1"/>
</dbReference>
<accession>A0A846XCC5</accession>
<keyword evidence="3" id="KW-1185">Reference proteome</keyword>
<dbReference type="InterPro" id="IPR007410">
    <property type="entry name" value="LpqE-like"/>
</dbReference>